<feature type="active site" description="Proton acceptor" evidence="3">
    <location>
        <position position="2"/>
    </location>
</feature>
<comment type="caution">
    <text evidence="5">The sequence shown here is derived from an EMBL/GenBank/DDBJ whole genome shotgun (WGS) entry which is preliminary data.</text>
</comment>
<sequence>MHGELRSALCAVCGIREDWDGALPPDTECPNCGERALRPDIVFFGEMPYHMDRIEAALAACDLFVSIGTSGAVYPAAGFVQMAEAYGADTLELNLERSAGSGFFAETRLGPAGELVPAWVEVDRHAQDAGEFGARARADVADADAALAQHDRALRRAFDQDLLVDFDRSVLSLAILFRLDRAGVGQFGVELKVELFARHLAGERAFGGVGDLILRIMPRPLRHRRGKRRLELGKAIAGLRRDEPRVGEMHQRIELFGVEQQLGLVRDVDLVEDQDLRLGPVLQRLGDTLHLGTDAALAVHHERDHVCALGAAPRGRHHRAVETALRFEDTGRVDQQDLRRVLDRDAEQLAR</sequence>
<dbReference type="InterPro" id="IPR050134">
    <property type="entry name" value="NAD-dep_sirtuin_deacylases"/>
</dbReference>
<protein>
    <recommendedName>
        <fullName evidence="4">Deacetylase sirtuin-type domain-containing protein</fullName>
    </recommendedName>
</protein>
<accession>A0A2A2KJ01</accession>
<dbReference type="PANTHER" id="PTHR11085">
    <property type="entry name" value="NAD-DEPENDENT PROTEIN DEACYLASE SIRTUIN-5, MITOCHONDRIAL-RELATED"/>
    <property type="match status" value="1"/>
</dbReference>
<evidence type="ECO:0000259" key="4">
    <source>
        <dbReference type="PROSITE" id="PS50305"/>
    </source>
</evidence>
<keyword evidence="3" id="KW-0862">Zinc</keyword>
<dbReference type="PANTHER" id="PTHR11085:SF4">
    <property type="entry name" value="NAD-DEPENDENT PROTEIN DEACYLASE"/>
    <property type="match status" value="1"/>
</dbReference>
<feature type="binding site" evidence="3">
    <location>
        <position position="13"/>
    </location>
    <ligand>
        <name>Zn(2+)</name>
        <dbReference type="ChEBI" id="CHEBI:29105"/>
    </ligand>
</feature>
<dbReference type="InterPro" id="IPR026591">
    <property type="entry name" value="Sirtuin_cat_small_dom_sf"/>
</dbReference>
<evidence type="ECO:0000313" key="6">
    <source>
        <dbReference type="Proteomes" id="UP000218231"/>
    </source>
</evidence>
<feature type="binding site" evidence="3">
    <location>
        <position position="32"/>
    </location>
    <ligand>
        <name>Zn(2+)</name>
        <dbReference type="ChEBI" id="CHEBI:29105"/>
    </ligand>
</feature>
<feature type="binding site" evidence="3">
    <location>
        <position position="10"/>
    </location>
    <ligand>
        <name>Zn(2+)</name>
        <dbReference type="ChEBI" id="CHEBI:29105"/>
    </ligand>
</feature>
<dbReference type="AlphaFoldDB" id="A0A2A2KJ01"/>
<dbReference type="GO" id="GO:0017136">
    <property type="term" value="F:histone deacetylase activity, NAD-dependent"/>
    <property type="evidence" value="ECO:0007669"/>
    <property type="project" value="TreeGrafter"/>
</dbReference>
<dbReference type="SUPFAM" id="SSF52467">
    <property type="entry name" value="DHS-like NAD/FAD-binding domain"/>
    <property type="match status" value="1"/>
</dbReference>
<dbReference type="STRING" id="2018661.A0A2A2KJ01"/>
<keyword evidence="2" id="KW-0520">NAD</keyword>
<evidence type="ECO:0000256" key="1">
    <source>
        <dbReference type="ARBA" id="ARBA00022679"/>
    </source>
</evidence>
<name>A0A2A2KJ01_9BILA</name>
<gene>
    <name evidence="5" type="ORF">WR25_17190</name>
</gene>
<dbReference type="InterPro" id="IPR003000">
    <property type="entry name" value="Sirtuin"/>
</dbReference>
<evidence type="ECO:0000256" key="3">
    <source>
        <dbReference type="PROSITE-ProRule" id="PRU00236"/>
    </source>
</evidence>
<dbReference type="Gene3D" id="3.30.1600.10">
    <property type="entry name" value="SIR2/SIRT2 'Small Domain"/>
    <property type="match status" value="1"/>
</dbReference>
<evidence type="ECO:0000256" key="2">
    <source>
        <dbReference type="ARBA" id="ARBA00023027"/>
    </source>
</evidence>
<dbReference type="GO" id="GO:0070403">
    <property type="term" value="F:NAD+ binding"/>
    <property type="evidence" value="ECO:0007669"/>
    <property type="project" value="InterPro"/>
</dbReference>
<dbReference type="InterPro" id="IPR029035">
    <property type="entry name" value="DHS-like_NAD/FAD-binding_dom"/>
</dbReference>
<feature type="domain" description="Deacetylase sirtuin-type" evidence="4">
    <location>
        <begin position="1"/>
        <end position="128"/>
    </location>
</feature>
<organism evidence="5 6">
    <name type="scientific">Diploscapter pachys</name>
    <dbReference type="NCBI Taxonomy" id="2018661"/>
    <lineage>
        <taxon>Eukaryota</taxon>
        <taxon>Metazoa</taxon>
        <taxon>Ecdysozoa</taxon>
        <taxon>Nematoda</taxon>
        <taxon>Chromadorea</taxon>
        <taxon>Rhabditida</taxon>
        <taxon>Rhabditina</taxon>
        <taxon>Rhabditomorpha</taxon>
        <taxon>Rhabditoidea</taxon>
        <taxon>Rhabditidae</taxon>
        <taxon>Diploscapter</taxon>
    </lineage>
</organism>
<evidence type="ECO:0000313" key="5">
    <source>
        <dbReference type="EMBL" id="PAV73832.1"/>
    </source>
</evidence>
<dbReference type="OrthoDB" id="424302at2759"/>
<reference evidence="5 6" key="1">
    <citation type="journal article" date="2017" name="Curr. Biol.">
        <title>Genome architecture and evolution of a unichromosomal asexual nematode.</title>
        <authorList>
            <person name="Fradin H."/>
            <person name="Zegar C."/>
            <person name="Gutwein M."/>
            <person name="Lucas J."/>
            <person name="Kovtun M."/>
            <person name="Corcoran D."/>
            <person name="Baugh L.R."/>
            <person name="Kiontke K."/>
            <person name="Gunsalus K."/>
            <person name="Fitch D.H."/>
            <person name="Piano F."/>
        </authorList>
    </citation>
    <scope>NUCLEOTIDE SEQUENCE [LARGE SCALE GENOMIC DNA]</scope>
    <source>
        <strain evidence="5">PF1309</strain>
    </source>
</reference>
<dbReference type="InterPro" id="IPR026590">
    <property type="entry name" value="Ssirtuin_cat_dom"/>
</dbReference>
<dbReference type="GO" id="GO:0046872">
    <property type="term" value="F:metal ion binding"/>
    <property type="evidence" value="ECO:0007669"/>
    <property type="project" value="UniProtKB-KW"/>
</dbReference>
<dbReference type="Gene3D" id="3.40.50.1220">
    <property type="entry name" value="TPP-binding domain"/>
    <property type="match status" value="1"/>
</dbReference>
<dbReference type="Pfam" id="PF02146">
    <property type="entry name" value="SIR2"/>
    <property type="match status" value="1"/>
</dbReference>
<dbReference type="Proteomes" id="UP000218231">
    <property type="component" value="Unassembled WGS sequence"/>
</dbReference>
<proteinExistence type="predicted"/>
<dbReference type="EMBL" id="LIAE01008482">
    <property type="protein sequence ID" value="PAV73832.1"/>
    <property type="molecule type" value="Genomic_DNA"/>
</dbReference>
<keyword evidence="1" id="KW-0808">Transferase</keyword>
<dbReference type="PROSITE" id="PS50305">
    <property type="entry name" value="SIRTUIN"/>
    <property type="match status" value="1"/>
</dbReference>
<keyword evidence="6" id="KW-1185">Reference proteome</keyword>
<feature type="binding site" evidence="3">
    <location>
        <position position="29"/>
    </location>
    <ligand>
        <name>Zn(2+)</name>
        <dbReference type="ChEBI" id="CHEBI:29105"/>
    </ligand>
</feature>
<keyword evidence="3" id="KW-0479">Metal-binding</keyword>